<accession>A0A4V2KCU9</accession>
<evidence type="ECO:0000256" key="1">
    <source>
        <dbReference type="ARBA" id="ARBA00001974"/>
    </source>
</evidence>
<dbReference type="GO" id="GO:0008202">
    <property type="term" value="P:steroid metabolic process"/>
    <property type="evidence" value="ECO:0007669"/>
    <property type="project" value="UniProtKB-ARBA"/>
</dbReference>
<reference evidence="6 7" key="1">
    <citation type="submission" date="2018-06" db="EMBL/GenBank/DDBJ databases">
        <title>Three novel Pseudomonas species isolated from symptomatic oak.</title>
        <authorList>
            <person name="Bueno-Gonzalez V."/>
            <person name="Brady C."/>
        </authorList>
    </citation>
    <scope>NUCLEOTIDE SEQUENCE [LARGE SCALE GENOMIC DNA]</scope>
    <source>
        <strain evidence="6 7">P6B</strain>
    </source>
</reference>
<protein>
    <submittedName>
        <fullName evidence="6">3-oxosteroid 1-dehydrogenase</fullName>
    </submittedName>
</protein>
<feature type="domain" description="FAD-dependent oxidoreductase 2 FAD-binding" evidence="5">
    <location>
        <begin position="21"/>
        <end position="553"/>
    </location>
</feature>
<comment type="cofactor">
    <cofactor evidence="1">
        <name>FAD</name>
        <dbReference type="ChEBI" id="CHEBI:57692"/>
    </cofactor>
</comment>
<dbReference type="InterPro" id="IPR027477">
    <property type="entry name" value="Succ_DH/fumarate_Rdtase_cat_sf"/>
</dbReference>
<evidence type="ECO:0000256" key="3">
    <source>
        <dbReference type="ARBA" id="ARBA00022827"/>
    </source>
</evidence>
<sequence length="581" mass="62339">MNIATAIPASEQRDSRAGHYDLIVLGSGAAGFAAAVTASGKGLKVLMVEKAAQFGGTSAISGGAIWIHASDQACAAAIEDSREAMRHYLRSVIGRGYRAEQVETFIERGHEALRWLEANSELRYSLRPLSPDYYPDAPGGTERGRALEVLEYDGGRLGEHFRNLKMPPAGMLLFGAMMVNRVDIQHFLSMRRSPASLWHCLKLMARYACDRLRYPRGARLTTGNALIARLATTAFANGVTLWLQSEADALIVENGSVLGARIRHAGRLEEVRARGGVVCAMGGFAAAPLAAAYRPASAQPHLSMSPETNSGDALRLGEAVNAATGEGLAANFFWAPVSEIRHANGERERFPHLVTDRAKPGVIAVNAAGQRFVNEADSYHHFVQTMFATGNSVCWLICDATAMSKYGLGLARPSPVDNRALIDAGYLHKADSAERLAQDLGIDAHELRRTLERFNADAHAGVDRQFGKGGNSYNRYMGDPDHRPNPCLAPLTRAPFYAVRVHTGDLGSARGLLTDTHANVLDTAGAAIPGLYAVGNDMNSIMDGTYPGPGITLGPGLTFGHIAATHVAERLSSATPHRQEN</sequence>
<name>A0A4V2KCU9_9GAMM</name>
<dbReference type="OrthoDB" id="9813348at2"/>
<dbReference type="PRINTS" id="PR00411">
    <property type="entry name" value="PNDRDTASEI"/>
</dbReference>
<dbReference type="InterPro" id="IPR003953">
    <property type="entry name" value="FAD-dep_OxRdtase_2_FAD-bd"/>
</dbReference>
<dbReference type="SUPFAM" id="SSF56425">
    <property type="entry name" value="Succinate dehydrogenase/fumarate reductase flavoprotein, catalytic domain"/>
    <property type="match status" value="1"/>
</dbReference>
<gene>
    <name evidence="6" type="ORF">DNK44_04670</name>
</gene>
<evidence type="ECO:0000313" key="6">
    <source>
        <dbReference type="EMBL" id="TBU96447.1"/>
    </source>
</evidence>
<evidence type="ECO:0000256" key="2">
    <source>
        <dbReference type="ARBA" id="ARBA00022630"/>
    </source>
</evidence>
<dbReference type="InterPro" id="IPR036188">
    <property type="entry name" value="FAD/NAD-bd_sf"/>
</dbReference>
<dbReference type="InterPro" id="IPR050315">
    <property type="entry name" value="FAD-oxidoreductase_2"/>
</dbReference>
<organism evidence="6 7">
    <name type="scientific">Phytopseudomonas dryadis</name>
    <dbReference type="NCBI Taxonomy" id="2487520"/>
    <lineage>
        <taxon>Bacteria</taxon>
        <taxon>Pseudomonadati</taxon>
        <taxon>Pseudomonadota</taxon>
        <taxon>Gammaproteobacteria</taxon>
        <taxon>Pseudomonadales</taxon>
        <taxon>Pseudomonadaceae</taxon>
        <taxon>Phytopseudomonas</taxon>
    </lineage>
</organism>
<keyword evidence="4" id="KW-0560">Oxidoreductase</keyword>
<keyword evidence="3" id="KW-0274">FAD</keyword>
<dbReference type="PANTHER" id="PTHR43400">
    <property type="entry name" value="FUMARATE REDUCTASE"/>
    <property type="match status" value="1"/>
</dbReference>
<comment type="caution">
    <text evidence="6">The sequence shown here is derived from an EMBL/GenBank/DDBJ whole genome shotgun (WGS) entry which is preliminary data.</text>
</comment>
<dbReference type="EMBL" id="QJUL01000004">
    <property type="protein sequence ID" value="TBU96447.1"/>
    <property type="molecule type" value="Genomic_DNA"/>
</dbReference>
<dbReference type="GO" id="GO:0016491">
    <property type="term" value="F:oxidoreductase activity"/>
    <property type="evidence" value="ECO:0007669"/>
    <property type="project" value="UniProtKB-KW"/>
</dbReference>
<keyword evidence="2" id="KW-0285">Flavoprotein</keyword>
<dbReference type="Pfam" id="PF00890">
    <property type="entry name" value="FAD_binding_2"/>
    <property type="match status" value="1"/>
</dbReference>
<evidence type="ECO:0000256" key="4">
    <source>
        <dbReference type="ARBA" id="ARBA00023002"/>
    </source>
</evidence>
<dbReference type="AlphaFoldDB" id="A0A4V2KCU9"/>
<evidence type="ECO:0000313" key="7">
    <source>
        <dbReference type="Proteomes" id="UP000293172"/>
    </source>
</evidence>
<dbReference type="SUPFAM" id="SSF51905">
    <property type="entry name" value="FAD/NAD(P)-binding domain"/>
    <property type="match status" value="1"/>
</dbReference>
<dbReference type="Gene3D" id="3.50.50.60">
    <property type="entry name" value="FAD/NAD(P)-binding domain"/>
    <property type="match status" value="2"/>
</dbReference>
<evidence type="ECO:0000259" key="5">
    <source>
        <dbReference type="Pfam" id="PF00890"/>
    </source>
</evidence>
<dbReference type="RefSeq" id="WP_131197429.1">
    <property type="nucleotide sequence ID" value="NZ_QJUL01000004.1"/>
</dbReference>
<dbReference type="PANTHER" id="PTHR43400:SF10">
    <property type="entry name" value="3-OXOSTEROID 1-DEHYDROGENASE"/>
    <property type="match status" value="1"/>
</dbReference>
<proteinExistence type="predicted"/>
<dbReference type="Proteomes" id="UP000293172">
    <property type="component" value="Unassembled WGS sequence"/>
</dbReference>